<keyword evidence="2" id="KW-1185">Reference proteome</keyword>
<dbReference type="RefSeq" id="WP_323304354.1">
    <property type="nucleotide sequence ID" value="NZ_JAYGHX010000001.1"/>
</dbReference>
<protein>
    <submittedName>
        <fullName evidence="1">DUF6165 family protein</fullName>
    </submittedName>
</protein>
<dbReference type="Proteomes" id="UP001304461">
    <property type="component" value="Unassembled WGS sequence"/>
</dbReference>
<proteinExistence type="predicted"/>
<comment type="caution">
    <text evidence="1">The sequence shown here is derived from an EMBL/GenBank/DDBJ whole genome shotgun (WGS) entry which is preliminary data.</text>
</comment>
<accession>A0ABU5RR68</accession>
<gene>
    <name evidence="1" type="ORF">VB738_03225</name>
</gene>
<evidence type="ECO:0000313" key="1">
    <source>
        <dbReference type="EMBL" id="MEA5390266.1"/>
    </source>
</evidence>
<organism evidence="1 2">
    <name type="scientific">Cyanobium gracile UHCC 0139</name>
    <dbReference type="NCBI Taxonomy" id="3110308"/>
    <lineage>
        <taxon>Bacteria</taxon>
        <taxon>Bacillati</taxon>
        <taxon>Cyanobacteriota</taxon>
        <taxon>Cyanophyceae</taxon>
        <taxon>Synechococcales</taxon>
        <taxon>Prochlorococcaceae</taxon>
        <taxon>Cyanobium</taxon>
    </lineage>
</organism>
<sequence>MNTTTVLAPVSIGELLDKIVILEIKEERISEEAKLINVRIELQSLRSIRPAALTDNPAVAPWEQSLREANSQLWDLEDRIRDKERADDFGPEFVEIARLIYRTNDQRAHAKKMINVLCGSEIVEEKSYQPY</sequence>
<reference evidence="1 2" key="1">
    <citation type="submission" date="2023-12" db="EMBL/GenBank/DDBJ databases">
        <title>Baltic Sea Cyanobacteria.</title>
        <authorList>
            <person name="Delbaje E."/>
            <person name="Fewer D.P."/>
            <person name="Shishido T.K."/>
        </authorList>
    </citation>
    <scope>NUCLEOTIDE SEQUENCE [LARGE SCALE GENOMIC DNA]</scope>
    <source>
        <strain evidence="1 2">UHCC 0139</strain>
    </source>
</reference>
<dbReference type="EMBL" id="JAYGHX010000001">
    <property type="protein sequence ID" value="MEA5390266.1"/>
    <property type="molecule type" value="Genomic_DNA"/>
</dbReference>
<name>A0ABU5RR68_9CYAN</name>
<dbReference type="InterPro" id="IPR046163">
    <property type="entry name" value="DUF6165"/>
</dbReference>
<evidence type="ECO:0000313" key="2">
    <source>
        <dbReference type="Proteomes" id="UP001304461"/>
    </source>
</evidence>
<dbReference type="Pfam" id="PF19662">
    <property type="entry name" value="DUF6165"/>
    <property type="match status" value="1"/>
</dbReference>